<evidence type="ECO:0000259" key="13">
    <source>
        <dbReference type="PROSITE" id="PS50198"/>
    </source>
</evidence>
<dbReference type="SUPFAM" id="SSF109998">
    <property type="entry name" value="Triger factor/SurA peptide-binding domain-like"/>
    <property type="match status" value="1"/>
</dbReference>
<evidence type="ECO:0000256" key="11">
    <source>
        <dbReference type="PROSITE-ProRule" id="PRU00278"/>
    </source>
</evidence>
<feature type="transmembrane region" description="Helical" evidence="12">
    <location>
        <begin position="12"/>
        <end position="31"/>
    </location>
</feature>
<keyword evidence="11 14" id="KW-0413">Isomerase</keyword>
<keyword evidence="3" id="KW-0997">Cell inner membrane</keyword>
<protein>
    <recommendedName>
        <fullName evidence="9">Periplasmic chaperone PpiD</fullName>
    </recommendedName>
    <alternativeName>
        <fullName evidence="10">Periplasmic folding chaperone</fullName>
    </alternativeName>
</protein>
<dbReference type="Pfam" id="PF13624">
    <property type="entry name" value="SurA_N_3"/>
    <property type="match status" value="1"/>
</dbReference>
<evidence type="ECO:0000256" key="1">
    <source>
        <dbReference type="ARBA" id="ARBA00004382"/>
    </source>
</evidence>
<comment type="subcellular location">
    <subcellularLocation>
        <location evidence="1">Cell inner membrane</location>
        <topology evidence="1">Single-pass type II membrane protein</topology>
        <orientation evidence="1">Periplasmic side</orientation>
    </subcellularLocation>
</comment>
<dbReference type="GO" id="GO:0003755">
    <property type="term" value="F:peptidyl-prolyl cis-trans isomerase activity"/>
    <property type="evidence" value="ECO:0007669"/>
    <property type="project" value="UniProtKB-KW"/>
</dbReference>
<dbReference type="PANTHER" id="PTHR47529:SF1">
    <property type="entry name" value="PERIPLASMIC CHAPERONE PPID"/>
    <property type="match status" value="1"/>
</dbReference>
<dbReference type="Pfam" id="PF00639">
    <property type="entry name" value="Rotamase"/>
    <property type="match status" value="1"/>
</dbReference>
<name>A0A4U8YM06_9BACT</name>
<sequence length="631" mass="69944">MLQMMRDNAGSWIIKILLGVIVLVFIFLGLGPDRNSGNSIVAEVNKAVISWDDYRLAYNELVEGYRRQLGGNLSQEMIKMFRLREQALESLITSELMTQEAERLKLQVTDKELEQAITELPYFKRDGVFDMTLYEALLRQNGLTVPQFEAQQRKAMLISKLRSMVESGVQVTDGEVQELYKYKNTEASVRYALFDPASYADVTVDDDYVTTYFAENGERYKTDPEARIAFMRFSRDDFRNGVSVSDEEVADAYEANLARYQTPETVEASHILIKVADEATDEEEAAARKRADEVYAKATAEGADFAELAKTLSEGPSAKDGGRLGAFDRSSMVKPFADKAFAMAEGEISEPVRTQFGWHVIKLEKKNPATEKSLAEVSDEIRQGLVDEQAEADAYAASENAFDMVLGSDNLKEAGETAELPVTESAFFTRWKGPETVPGVDRMRIAKDAFDLEVGGVSDILEYNGTYYIVQLMEKKESVVPELTAVKEAVQADALSQAKAQKAEAEAAALLALLKEGKDFPEGTKVTESPMFTRDGKGADALDRKVVEAAFGLNAEEPVAGEVISGNGGYYVVALKEKKIPGLDGYPEVSEDLKAELLNRKRSDVLSKWVEELRNAAEIKRDPRFASADAE</sequence>
<dbReference type="Pfam" id="PF13145">
    <property type="entry name" value="Rotamase_2"/>
    <property type="match status" value="1"/>
</dbReference>
<keyword evidence="2" id="KW-1003">Cell membrane</keyword>
<dbReference type="InterPro" id="IPR000297">
    <property type="entry name" value="PPIase_PpiC"/>
</dbReference>
<dbReference type="InterPro" id="IPR046357">
    <property type="entry name" value="PPIase_dom_sf"/>
</dbReference>
<evidence type="ECO:0000256" key="3">
    <source>
        <dbReference type="ARBA" id="ARBA00022519"/>
    </source>
</evidence>
<gene>
    <name evidence="14" type="ORF">MSL71_18340</name>
</gene>
<evidence type="ECO:0000256" key="6">
    <source>
        <dbReference type="ARBA" id="ARBA00023136"/>
    </source>
</evidence>
<feature type="domain" description="PpiC" evidence="13">
    <location>
        <begin position="263"/>
        <end position="365"/>
    </location>
</feature>
<dbReference type="AlphaFoldDB" id="A0A4U8YM06"/>
<dbReference type="Gene3D" id="3.10.50.40">
    <property type="match status" value="1"/>
</dbReference>
<evidence type="ECO:0000313" key="15">
    <source>
        <dbReference type="Proteomes" id="UP000507962"/>
    </source>
</evidence>
<reference evidence="14 15" key="1">
    <citation type="submission" date="2019-03" db="EMBL/GenBank/DDBJ databases">
        <authorList>
            <person name="Nijsse B."/>
        </authorList>
    </citation>
    <scope>NUCLEOTIDE SEQUENCE [LARGE SCALE GENOMIC DNA]</scope>
    <source>
        <strain evidence="14">Desulfoluna butyratoxydans MSL71</strain>
    </source>
</reference>
<evidence type="ECO:0000256" key="7">
    <source>
        <dbReference type="ARBA" id="ARBA00023186"/>
    </source>
</evidence>
<evidence type="ECO:0000313" key="14">
    <source>
        <dbReference type="EMBL" id="VFQ44189.1"/>
    </source>
</evidence>
<dbReference type="EMBL" id="CAADHO010000003">
    <property type="protein sequence ID" value="VFQ44189.1"/>
    <property type="molecule type" value="Genomic_DNA"/>
</dbReference>
<dbReference type="PROSITE" id="PS50198">
    <property type="entry name" value="PPIC_PPIASE_2"/>
    <property type="match status" value="1"/>
</dbReference>
<dbReference type="InterPro" id="IPR027304">
    <property type="entry name" value="Trigger_fact/SurA_dom_sf"/>
</dbReference>
<proteinExistence type="inferred from homology"/>
<dbReference type="SUPFAM" id="SSF54534">
    <property type="entry name" value="FKBP-like"/>
    <property type="match status" value="1"/>
</dbReference>
<dbReference type="GO" id="GO:0005886">
    <property type="term" value="C:plasma membrane"/>
    <property type="evidence" value="ECO:0007669"/>
    <property type="project" value="UniProtKB-SubCell"/>
</dbReference>
<organism evidence="14 15">
    <name type="scientific">Desulfoluna butyratoxydans</name>
    <dbReference type="NCBI Taxonomy" id="231438"/>
    <lineage>
        <taxon>Bacteria</taxon>
        <taxon>Pseudomonadati</taxon>
        <taxon>Thermodesulfobacteriota</taxon>
        <taxon>Desulfobacteria</taxon>
        <taxon>Desulfobacterales</taxon>
        <taxon>Desulfolunaceae</taxon>
        <taxon>Desulfoluna</taxon>
    </lineage>
</organism>
<dbReference type="PROSITE" id="PS01096">
    <property type="entry name" value="PPIC_PPIASE_1"/>
    <property type="match status" value="1"/>
</dbReference>
<dbReference type="InterPro" id="IPR052029">
    <property type="entry name" value="PpiD_chaperone"/>
</dbReference>
<evidence type="ECO:0000256" key="9">
    <source>
        <dbReference type="ARBA" id="ARBA00040743"/>
    </source>
</evidence>
<accession>A0A4U8YM06</accession>
<evidence type="ECO:0000256" key="5">
    <source>
        <dbReference type="ARBA" id="ARBA00022989"/>
    </source>
</evidence>
<keyword evidence="7" id="KW-0143">Chaperone</keyword>
<keyword evidence="11" id="KW-0697">Rotamase</keyword>
<dbReference type="PANTHER" id="PTHR47529">
    <property type="entry name" value="PEPTIDYL-PROLYL CIS-TRANS ISOMERASE D"/>
    <property type="match status" value="1"/>
</dbReference>
<dbReference type="InterPro" id="IPR023058">
    <property type="entry name" value="PPIase_PpiC_CS"/>
</dbReference>
<comment type="similarity">
    <text evidence="8">Belongs to the PpiD chaperone family.</text>
</comment>
<evidence type="ECO:0000256" key="10">
    <source>
        <dbReference type="ARBA" id="ARBA00042775"/>
    </source>
</evidence>
<evidence type="ECO:0000256" key="2">
    <source>
        <dbReference type="ARBA" id="ARBA00022475"/>
    </source>
</evidence>
<evidence type="ECO:0000256" key="4">
    <source>
        <dbReference type="ARBA" id="ARBA00022692"/>
    </source>
</evidence>
<evidence type="ECO:0000256" key="8">
    <source>
        <dbReference type="ARBA" id="ARBA00038408"/>
    </source>
</evidence>
<dbReference type="Proteomes" id="UP000507962">
    <property type="component" value="Unassembled WGS sequence"/>
</dbReference>
<dbReference type="Gene3D" id="1.10.4030.10">
    <property type="entry name" value="Porin chaperone SurA, peptide-binding domain"/>
    <property type="match status" value="1"/>
</dbReference>
<evidence type="ECO:0000256" key="12">
    <source>
        <dbReference type="SAM" id="Phobius"/>
    </source>
</evidence>
<keyword evidence="5 12" id="KW-1133">Transmembrane helix</keyword>
<keyword evidence="6 12" id="KW-0472">Membrane</keyword>
<keyword evidence="4 12" id="KW-0812">Transmembrane</keyword>
<keyword evidence="15" id="KW-1185">Reference proteome</keyword>